<dbReference type="PIRSF" id="PIRSF008502">
    <property type="entry name" value="UCP008502"/>
    <property type="match status" value="1"/>
</dbReference>
<dbReference type="EMBL" id="JAAKZZ010000080">
    <property type="protein sequence ID" value="NGO68810.1"/>
    <property type="molecule type" value="Genomic_DNA"/>
</dbReference>
<dbReference type="AlphaFoldDB" id="A0A6G4WW10"/>
<proteinExistence type="predicted"/>
<dbReference type="PANTHER" id="PTHR36439:SF1">
    <property type="entry name" value="DUF1697 DOMAIN-CONTAINING PROTEIN"/>
    <property type="match status" value="1"/>
</dbReference>
<comment type="caution">
    <text evidence="1">The sequence shown here is derived from an EMBL/GenBank/DDBJ whole genome shotgun (WGS) entry which is preliminary data.</text>
</comment>
<dbReference type="Gene3D" id="3.30.70.1280">
    <property type="entry name" value="SP0830-like domains"/>
    <property type="match status" value="1"/>
</dbReference>
<gene>
    <name evidence="1" type="ORF">G5C65_10675</name>
</gene>
<evidence type="ECO:0000313" key="2">
    <source>
        <dbReference type="Proteomes" id="UP000477722"/>
    </source>
</evidence>
<protein>
    <submittedName>
        <fullName evidence="1">DUF1697 domain-containing protein</fullName>
    </submittedName>
</protein>
<dbReference type="RefSeq" id="WP_165298510.1">
    <property type="nucleotide sequence ID" value="NZ_JAAKZZ010000080.1"/>
</dbReference>
<keyword evidence="2" id="KW-1185">Reference proteome</keyword>
<name>A0A6G4WW10_9ACTN</name>
<dbReference type="Pfam" id="PF08002">
    <property type="entry name" value="DUF1697"/>
    <property type="match status" value="1"/>
</dbReference>
<dbReference type="InterPro" id="IPR012545">
    <property type="entry name" value="DUF1697"/>
</dbReference>
<reference evidence="1 2" key="1">
    <citation type="submission" date="2020-02" db="EMBL/GenBank/DDBJ databases">
        <title>Whole-genome analyses of novel actinobacteria.</title>
        <authorList>
            <person name="Sahin N."/>
            <person name="Tatar D."/>
        </authorList>
    </citation>
    <scope>NUCLEOTIDE SEQUENCE [LARGE SCALE GENOMIC DNA]</scope>
    <source>
        <strain evidence="1 2">SB3404</strain>
    </source>
</reference>
<dbReference type="Proteomes" id="UP000477722">
    <property type="component" value="Unassembled WGS sequence"/>
</dbReference>
<evidence type="ECO:0000313" key="1">
    <source>
        <dbReference type="EMBL" id="NGO68810.1"/>
    </source>
</evidence>
<dbReference type="PANTHER" id="PTHR36439">
    <property type="entry name" value="BLL4334 PROTEIN"/>
    <property type="match status" value="1"/>
</dbReference>
<accession>A0A6G4WW10</accession>
<dbReference type="SUPFAM" id="SSF160379">
    <property type="entry name" value="SP0830-like"/>
    <property type="match status" value="1"/>
</dbReference>
<organism evidence="1 2">
    <name type="scientific">Streptomyces boncukensis</name>
    <dbReference type="NCBI Taxonomy" id="2711219"/>
    <lineage>
        <taxon>Bacteria</taxon>
        <taxon>Bacillati</taxon>
        <taxon>Actinomycetota</taxon>
        <taxon>Actinomycetes</taxon>
        <taxon>Kitasatosporales</taxon>
        <taxon>Streptomycetaceae</taxon>
        <taxon>Streptomyces</taxon>
    </lineage>
</organism>
<sequence>MTSYAALLRGINVGGHKKVPMAELRGLIEELGWTDVRTYLQSGNAIFRTSEADPGPKLEEAIAEHFGFEVRCLVRTSEELRQVAAACPLPAAELDPAKLLVLFLEEEPPPGHFAGVEAERFAPDEFHPVGRAVYCYFPQGMGRSKLPEALNAVRPAIVSTGRNWRTVQRLIELTS</sequence>